<feature type="domain" description="Flagellin C-terminal" evidence="5">
    <location>
        <begin position="236"/>
        <end position="318"/>
    </location>
</feature>
<keyword evidence="6" id="KW-0966">Cell projection</keyword>
<sequence>MRITNKMLSNSFLNDVDVNLNNLKTLQQQLTSGKEIKRPSDDPFRVARAMQLHTDIGINKQYNKNIEDAINFLDVTDTALGQVTNVVHRVRELLVTSGNGAYGEDEKKAIRDEINQKVSELGQILNSNFDGKYIFAGTRATTKPITVENTGNKTTLDFNGRSGTKLANPDEEKMLEEKLTVEISQGVVLDYNITAKELLSFKDKNGKVVDVRDVLGKVIDNLNNPKAGTGELNVDLDNIDNIMENLLKLRSEVGSKQNRMESARDKNKEQNFNLTKILSKTEDIDVSEKYMEYAVMQSVYLASLQTSSKILQPTLMDYLR</sequence>
<comment type="subcellular location">
    <subcellularLocation>
        <location evidence="1">Bacterial flagellum</location>
    </subcellularLocation>
</comment>
<dbReference type="InterPro" id="IPR013384">
    <property type="entry name" value="Flagell_FlgL"/>
</dbReference>
<comment type="caution">
    <text evidence="6">The sequence shown here is derived from an EMBL/GenBank/DDBJ whole genome shotgun (WGS) entry which is preliminary data.</text>
</comment>
<gene>
    <name evidence="6" type="ORF">QOZ93_000968</name>
</gene>
<evidence type="ECO:0000256" key="1">
    <source>
        <dbReference type="ARBA" id="ARBA00004365"/>
    </source>
</evidence>
<dbReference type="Pfam" id="PF00669">
    <property type="entry name" value="Flagellin_N"/>
    <property type="match status" value="1"/>
</dbReference>
<reference evidence="6 7" key="1">
    <citation type="submission" date="2023-07" db="EMBL/GenBank/DDBJ databases">
        <title>Genomic Encyclopedia of Type Strains, Phase IV (KMG-IV): sequencing the most valuable type-strain genomes for metagenomic binning, comparative biology and taxonomic classification.</title>
        <authorList>
            <person name="Goeker M."/>
        </authorList>
    </citation>
    <scope>NUCLEOTIDE SEQUENCE [LARGE SCALE GENOMIC DNA]</scope>
    <source>
        <strain evidence="6 7">DSM 1400</strain>
    </source>
</reference>
<dbReference type="Proteomes" id="UP001224418">
    <property type="component" value="Unassembled WGS sequence"/>
</dbReference>
<feature type="domain" description="Flagellin N-terminal" evidence="4">
    <location>
        <begin position="3"/>
        <end position="138"/>
    </location>
</feature>
<comment type="similarity">
    <text evidence="2">Belongs to the bacterial flagellin family.</text>
</comment>
<dbReference type="Gene3D" id="1.20.1330.10">
    <property type="entry name" value="f41 fragment of flagellin, N-terminal domain"/>
    <property type="match status" value="1"/>
</dbReference>
<dbReference type="PANTHER" id="PTHR42792:SF1">
    <property type="entry name" value="FLAGELLAR HOOK-ASSOCIATED PROTEIN 3"/>
    <property type="match status" value="1"/>
</dbReference>
<evidence type="ECO:0000313" key="6">
    <source>
        <dbReference type="EMBL" id="MDQ0479228.1"/>
    </source>
</evidence>
<dbReference type="InterPro" id="IPR001029">
    <property type="entry name" value="Flagellin_N"/>
</dbReference>
<evidence type="ECO:0000259" key="4">
    <source>
        <dbReference type="Pfam" id="PF00669"/>
    </source>
</evidence>
<dbReference type="InterPro" id="IPR001492">
    <property type="entry name" value="Flagellin"/>
</dbReference>
<accession>A0ABU0JSU2</accession>
<organism evidence="6 7">
    <name type="scientific">Hathewaya limosa</name>
    <name type="common">Clostridium limosum</name>
    <dbReference type="NCBI Taxonomy" id="1536"/>
    <lineage>
        <taxon>Bacteria</taxon>
        <taxon>Bacillati</taxon>
        <taxon>Bacillota</taxon>
        <taxon>Clostridia</taxon>
        <taxon>Eubacteriales</taxon>
        <taxon>Clostridiaceae</taxon>
        <taxon>Hathewaya</taxon>
    </lineage>
</organism>
<dbReference type="PANTHER" id="PTHR42792">
    <property type="entry name" value="FLAGELLIN"/>
    <property type="match status" value="1"/>
</dbReference>
<proteinExistence type="inferred from homology"/>
<dbReference type="NCBIfam" id="TIGR02550">
    <property type="entry name" value="flagell_flgL"/>
    <property type="match status" value="1"/>
</dbReference>
<protein>
    <submittedName>
        <fullName evidence="6">Flagellar hook-associated protein 3 FlgL</fullName>
    </submittedName>
</protein>
<dbReference type="RefSeq" id="WP_307355319.1">
    <property type="nucleotide sequence ID" value="NZ_BAAACJ010000012.1"/>
</dbReference>
<evidence type="ECO:0000313" key="7">
    <source>
        <dbReference type="Proteomes" id="UP001224418"/>
    </source>
</evidence>
<name>A0ABU0JSU2_HATLI</name>
<dbReference type="Pfam" id="PF00700">
    <property type="entry name" value="Flagellin_C"/>
    <property type="match status" value="1"/>
</dbReference>
<dbReference type="EMBL" id="JAUSWN010000006">
    <property type="protein sequence ID" value="MDQ0479228.1"/>
    <property type="molecule type" value="Genomic_DNA"/>
</dbReference>
<keyword evidence="3" id="KW-0975">Bacterial flagellum</keyword>
<keyword evidence="7" id="KW-1185">Reference proteome</keyword>
<keyword evidence="6" id="KW-0282">Flagellum</keyword>
<evidence type="ECO:0000256" key="2">
    <source>
        <dbReference type="ARBA" id="ARBA00005709"/>
    </source>
</evidence>
<keyword evidence="6" id="KW-0969">Cilium</keyword>
<evidence type="ECO:0000259" key="5">
    <source>
        <dbReference type="Pfam" id="PF00700"/>
    </source>
</evidence>
<evidence type="ECO:0000256" key="3">
    <source>
        <dbReference type="ARBA" id="ARBA00023143"/>
    </source>
</evidence>
<dbReference type="InterPro" id="IPR046358">
    <property type="entry name" value="Flagellin_C"/>
</dbReference>
<dbReference type="SUPFAM" id="SSF64518">
    <property type="entry name" value="Phase 1 flagellin"/>
    <property type="match status" value="1"/>
</dbReference>